<accession>A0A842HBU2</accession>
<proteinExistence type="predicted"/>
<name>A0A842HBU2_9BACT</name>
<feature type="chain" id="PRO_5032704002" evidence="1">
    <location>
        <begin position="36"/>
        <end position="270"/>
    </location>
</feature>
<reference evidence="2 3" key="1">
    <citation type="submission" date="2020-07" db="EMBL/GenBank/DDBJ databases">
        <authorList>
            <person name="Feng X."/>
        </authorList>
    </citation>
    <scope>NUCLEOTIDE SEQUENCE [LARGE SCALE GENOMIC DNA]</scope>
    <source>
        <strain evidence="2 3">JCM31066</strain>
    </source>
</reference>
<comment type="caution">
    <text evidence="2">The sequence shown here is derived from an EMBL/GenBank/DDBJ whole genome shotgun (WGS) entry which is preliminary data.</text>
</comment>
<dbReference type="NCBIfam" id="TIGR02595">
    <property type="entry name" value="PEP_CTERM"/>
    <property type="match status" value="1"/>
</dbReference>
<feature type="signal peptide" evidence="1">
    <location>
        <begin position="1"/>
        <end position="35"/>
    </location>
</feature>
<protein>
    <submittedName>
        <fullName evidence="2">TIGR03769 domain-containing protein</fullName>
    </submittedName>
</protein>
<evidence type="ECO:0000313" key="2">
    <source>
        <dbReference type="EMBL" id="MBC2593034.1"/>
    </source>
</evidence>
<dbReference type="InterPro" id="IPR022435">
    <property type="entry name" value="Surface-anchored_actinobac"/>
</dbReference>
<evidence type="ECO:0000313" key="3">
    <source>
        <dbReference type="Proteomes" id="UP000546464"/>
    </source>
</evidence>
<sequence>MQTKIHHRYSNSASIRALLVAGALASLAFTQGLSAQVILDQGHVDLDFNYSGGSWQVGVHHDSVGYLNPSDVVFHARDEAWNAGARINRPSGSQWDFIGTEAGEPIWILPQTQEPSIVWPGFASEETAPGTFAAYSSLDPRVTDTPSRWITIQLKSVEYIGEGTGNFSLWSTGALGATTVWMSTVDGITTNDSFLFLEGGHVHLNWGFTDIGLYKITLEASGYLNDGSMTPTSSGDWTYNFGVGVVPEPQTIGFLALAALAVLLLRRRND</sequence>
<dbReference type="NCBIfam" id="NF038134">
    <property type="entry name" value="choice_anch_M"/>
    <property type="match status" value="1"/>
</dbReference>
<dbReference type="RefSeq" id="WP_185674033.1">
    <property type="nucleotide sequence ID" value="NZ_JACHVB010000012.1"/>
</dbReference>
<organism evidence="2 3">
    <name type="scientific">Ruficoccus amylovorans</name>
    <dbReference type="NCBI Taxonomy" id="1804625"/>
    <lineage>
        <taxon>Bacteria</taxon>
        <taxon>Pseudomonadati</taxon>
        <taxon>Verrucomicrobiota</taxon>
        <taxon>Opitutia</taxon>
        <taxon>Puniceicoccales</taxon>
        <taxon>Cerasicoccaceae</taxon>
        <taxon>Ruficoccus</taxon>
    </lineage>
</organism>
<dbReference type="NCBIfam" id="TIGR03769">
    <property type="entry name" value="P_ac_wall_RPT"/>
    <property type="match status" value="1"/>
</dbReference>
<keyword evidence="3" id="KW-1185">Reference proteome</keyword>
<keyword evidence="1" id="KW-0732">Signal</keyword>
<dbReference type="InterPro" id="IPR013424">
    <property type="entry name" value="Ice-binding_C"/>
</dbReference>
<dbReference type="EMBL" id="JACHVB010000012">
    <property type="protein sequence ID" value="MBC2593034.1"/>
    <property type="molecule type" value="Genomic_DNA"/>
</dbReference>
<gene>
    <name evidence="2" type="ORF">H5P28_02055</name>
</gene>
<dbReference type="AlphaFoldDB" id="A0A842HBU2"/>
<dbReference type="Proteomes" id="UP000546464">
    <property type="component" value="Unassembled WGS sequence"/>
</dbReference>
<evidence type="ECO:0000256" key="1">
    <source>
        <dbReference type="SAM" id="SignalP"/>
    </source>
</evidence>